<reference evidence="1 2" key="1">
    <citation type="journal article" date="2024" name="Arch. Microbiol.">
        <title>Corallococcus caeni sp. nov., a novel myxobacterium isolated from activated sludge.</title>
        <authorList>
            <person name="Tomita S."/>
            <person name="Nakai R."/>
            <person name="Kuroda K."/>
            <person name="Kurashita H."/>
            <person name="Hatamoto M."/>
            <person name="Yamaguchi T."/>
            <person name="Narihiro T."/>
        </authorList>
    </citation>
    <scope>NUCLEOTIDE SEQUENCE [LARGE SCALE GENOMIC DNA]</scope>
    <source>
        <strain evidence="1 2">NO1</strain>
    </source>
</reference>
<dbReference type="Proteomes" id="UP001342631">
    <property type="component" value="Unassembled WGS sequence"/>
</dbReference>
<dbReference type="InterPro" id="IPR030916">
    <property type="entry name" value="ELWxxDGT_rpt"/>
</dbReference>
<evidence type="ECO:0000313" key="1">
    <source>
        <dbReference type="EMBL" id="GMU07858.1"/>
    </source>
</evidence>
<protein>
    <recommendedName>
        <fullName evidence="3">Hyalin</fullName>
    </recommendedName>
</protein>
<evidence type="ECO:0000313" key="2">
    <source>
        <dbReference type="Proteomes" id="UP001342631"/>
    </source>
</evidence>
<dbReference type="EMBL" id="BTTX01000004">
    <property type="protein sequence ID" value="GMU07858.1"/>
    <property type="molecule type" value="Genomic_DNA"/>
</dbReference>
<name>A0ABQ6QX35_9BACT</name>
<comment type="caution">
    <text evidence="1">The sequence shown here is derived from an EMBL/GenBank/DDBJ whole genome shotgun (WGS) entry which is preliminary data.</text>
</comment>
<sequence>MRLGFAYVLAVLGLWGCGGVQDPEAPAVEEREVQAQSCTPALAATKVKDILPPDAPLPSPFRPIPAGLTNVQGTLYFSADPYQGPAALWRSDGTTAGTVPFKVFPVEGLTFRDFGSFTAVGSRLFFTMNDPVVGSELWVTDGTAVGTRLVKDITPGIAGSSLSNLTSLGGELSFFLTTASGMELWRSNGTDAGTRRVLSFGPEESMASPTLRTDGALLFFLQDAVHGTRLWRTDGTAAGTQVVKRLDAGQPPVTAARLSYTGQGLFTLLDEGNNTEVWRTNGTAAGTVRLETFGKVVQLLGSTGPYVVVAARTADNEHLKLYRLSLAGGGKATVTTLPNPFQGQLSNDPSVQDSQEAGGRVYFSERISSPGPAARQVSLWVTNGTEEGTLQLSQRLITSDVRSSPLFNTGGGTLLFSSGDGGDGILPQVTNGTPAGTGTVTTSSPGGNTPEEFTRAGNTIFFRAYSGVHGDALWSVPVNVTCTPLSERR</sequence>
<dbReference type="NCBIfam" id="TIGR04534">
    <property type="entry name" value="ELWxxDGT_rpt"/>
    <property type="match status" value="1"/>
</dbReference>
<accession>A0ABQ6QX35</accession>
<evidence type="ECO:0008006" key="3">
    <source>
        <dbReference type="Google" id="ProtNLM"/>
    </source>
</evidence>
<organism evidence="1 2">
    <name type="scientific">Corallococcus caeni</name>
    <dbReference type="NCBI Taxonomy" id="3082388"/>
    <lineage>
        <taxon>Bacteria</taxon>
        <taxon>Pseudomonadati</taxon>
        <taxon>Myxococcota</taxon>
        <taxon>Myxococcia</taxon>
        <taxon>Myxococcales</taxon>
        <taxon>Cystobacterineae</taxon>
        <taxon>Myxococcaceae</taxon>
        <taxon>Corallococcus</taxon>
    </lineage>
</organism>
<gene>
    <name evidence="1" type="ORF">ASNO1_41110</name>
</gene>
<proteinExistence type="predicted"/>
<dbReference type="RefSeq" id="WP_338278725.1">
    <property type="nucleotide sequence ID" value="NZ_BTTX01000004.1"/>
</dbReference>
<keyword evidence="2" id="KW-1185">Reference proteome</keyword>
<dbReference type="SUPFAM" id="SSF82171">
    <property type="entry name" value="DPP6 N-terminal domain-like"/>
    <property type="match status" value="1"/>
</dbReference>